<organism evidence="1 2">
    <name type="scientific">Coccomyxa subellipsoidea</name>
    <dbReference type="NCBI Taxonomy" id="248742"/>
    <lineage>
        <taxon>Eukaryota</taxon>
        <taxon>Viridiplantae</taxon>
        <taxon>Chlorophyta</taxon>
        <taxon>core chlorophytes</taxon>
        <taxon>Trebouxiophyceae</taxon>
        <taxon>Trebouxiophyceae incertae sedis</taxon>
        <taxon>Coccomyxaceae</taxon>
        <taxon>Coccomyxa</taxon>
    </lineage>
</organism>
<evidence type="ECO:0000313" key="1">
    <source>
        <dbReference type="EMBL" id="KAK9905869.1"/>
    </source>
</evidence>
<proteinExistence type="predicted"/>
<comment type="caution">
    <text evidence="1">The sequence shown here is derived from an EMBL/GenBank/DDBJ whole genome shotgun (WGS) entry which is preliminary data.</text>
</comment>
<reference evidence="1 2" key="1">
    <citation type="journal article" date="2024" name="Nat. Commun.">
        <title>Phylogenomics reveals the evolutionary origins of lichenization in chlorophyte algae.</title>
        <authorList>
            <person name="Puginier C."/>
            <person name="Libourel C."/>
            <person name="Otte J."/>
            <person name="Skaloud P."/>
            <person name="Haon M."/>
            <person name="Grisel S."/>
            <person name="Petersen M."/>
            <person name="Berrin J.G."/>
            <person name="Delaux P.M."/>
            <person name="Dal Grande F."/>
            <person name="Keller J."/>
        </authorList>
    </citation>
    <scope>NUCLEOTIDE SEQUENCE [LARGE SCALE GENOMIC DNA]</scope>
    <source>
        <strain evidence="1 2">SAG 216-7</strain>
    </source>
</reference>
<dbReference type="EMBL" id="JALJOT010000011">
    <property type="protein sequence ID" value="KAK9905869.1"/>
    <property type="molecule type" value="Genomic_DNA"/>
</dbReference>
<protein>
    <submittedName>
        <fullName evidence="1">Uncharacterized protein</fullName>
    </submittedName>
</protein>
<accession>A0ABR2YJ81</accession>
<evidence type="ECO:0000313" key="2">
    <source>
        <dbReference type="Proteomes" id="UP001491310"/>
    </source>
</evidence>
<sequence length="443" mass="46768">MAVSEVHLNRAFTNNVFSSWRLGSDPAASLLETVPLSGSVRRKEQQSYDYLHTRLSLLANRLYQLGEDLYTFLEESDGLSLYKYTNDVGLHQVVALGTPEMVTAPGVAPDLECSLAAVQISDDQEQGSEASKLFIASNGHGNMVLITESGRSSVIPVSQSAATPALQPFIVEAAYQVLPGIVRVVLWTIKDKTSQHPASCVLSLATLCYDLDARKAHLKTLHSLGQSKLPPHAVVVSAKDDAVVLAIDPADPHAPAGSNVGLGASGLPDDAAVDMDDDMPSPRTLRAAAERLAQYTSDTQETASGAVSTVFSDLYSEASPADEAANLETDSVVLLTSQASGITREGALLGLIDDVDCAVVSVTCSSADSPASALEHVASIPAFAYVATGKPQRKFVLLGKPGRKVAAVIVEANKFAFIYNSVQSDAPNGIHQVLDLGLEKNTN</sequence>
<gene>
    <name evidence="1" type="ORF">WJX75_007872</name>
</gene>
<keyword evidence="2" id="KW-1185">Reference proteome</keyword>
<name>A0ABR2YJ81_9CHLO</name>
<dbReference type="Proteomes" id="UP001491310">
    <property type="component" value="Unassembled WGS sequence"/>
</dbReference>